<dbReference type="Proteomes" id="UP001321749">
    <property type="component" value="Unassembled WGS sequence"/>
</dbReference>
<evidence type="ECO:0000313" key="3">
    <source>
        <dbReference type="EMBL" id="KAK4464496.1"/>
    </source>
</evidence>
<evidence type="ECO:0000259" key="2">
    <source>
        <dbReference type="Pfam" id="PF00248"/>
    </source>
</evidence>
<keyword evidence="4" id="KW-1185">Reference proteome</keyword>
<dbReference type="GO" id="GO:0016491">
    <property type="term" value="F:oxidoreductase activity"/>
    <property type="evidence" value="ECO:0007669"/>
    <property type="project" value="UniProtKB-KW"/>
</dbReference>
<dbReference type="InterPro" id="IPR050523">
    <property type="entry name" value="AKR_Detox_Biosynth"/>
</dbReference>
<keyword evidence="1" id="KW-0560">Oxidoreductase</keyword>
<dbReference type="Gene3D" id="3.20.20.100">
    <property type="entry name" value="NADP-dependent oxidoreductase domain"/>
    <property type="match status" value="1"/>
</dbReference>
<name>A0AAV9HZK6_9PEZI</name>
<reference evidence="3" key="2">
    <citation type="submission" date="2023-06" db="EMBL/GenBank/DDBJ databases">
        <authorList>
            <consortium name="Lawrence Berkeley National Laboratory"/>
            <person name="Mondo S.J."/>
            <person name="Hensen N."/>
            <person name="Bonometti L."/>
            <person name="Westerberg I."/>
            <person name="Brannstrom I.O."/>
            <person name="Guillou S."/>
            <person name="Cros-Aarteil S."/>
            <person name="Calhoun S."/>
            <person name="Haridas S."/>
            <person name="Kuo A."/>
            <person name="Pangilinan J."/>
            <person name="Riley R."/>
            <person name="Labutti K."/>
            <person name="Andreopoulos B."/>
            <person name="Lipzen A."/>
            <person name="Chen C."/>
            <person name="Yanf M."/>
            <person name="Daum C."/>
            <person name="Ng V."/>
            <person name="Clum A."/>
            <person name="Steindorff A."/>
            <person name="Ohm R."/>
            <person name="Martin F."/>
            <person name="Silar P."/>
            <person name="Natvig D."/>
            <person name="Lalanne C."/>
            <person name="Gautier V."/>
            <person name="Ament-Velasquez S.L."/>
            <person name="Kruys A."/>
            <person name="Hutchinson M.I."/>
            <person name="Powell A.J."/>
            <person name="Barry K."/>
            <person name="Miller A.N."/>
            <person name="Grigoriev I.V."/>
            <person name="Debuchy R."/>
            <person name="Gladieux P."/>
            <person name="Thoren M.H."/>
            <person name="Johannesson H."/>
        </authorList>
    </citation>
    <scope>NUCLEOTIDE SEQUENCE</scope>
    <source>
        <strain evidence="3">PSN324</strain>
    </source>
</reference>
<evidence type="ECO:0000256" key="1">
    <source>
        <dbReference type="ARBA" id="ARBA00023002"/>
    </source>
</evidence>
<feature type="non-terminal residue" evidence="3">
    <location>
        <position position="1"/>
    </location>
</feature>
<dbReference type="SUPFAM" id="SSF51430">
    <property type="entry name" value="NAD(P)-linked oxidoreductase"/>
    <property type="match status" value="1"/>
</dbReference>
<dbReference type="InterPro" id="IPR036812">
    <property type="entry name" value="NAD(P)_OxRdtase_dom_sf"/>
</dbReference>
<dbReference type="AlphaFoldDB" id="A0AAV9HZK6"/>
<comment type="caution">
    <text evidence="3">The sequence shown here is derived from an EMBL/GenBank/DDBJ whole genome shotgun (WGS) entry which is preliminary data.</text>
</comment>
<proteinExistence type="predicted"/>
<sequence length="246" mass="27815">YYLHAPDPVTPLEETYAAIQKLYESGTFERFGLSNFTAPEVERLYEYGKSKGYVLPTLYQGFYNALSRRCELELLPTLRRLGIDFYAYSPLGASFFMVSADEIREGKKGRFDTSDVEGLVYQALYYQPAYMKAHEAWGQLAQRSGLARAELAWRWILYHSALTGTGDAAESKTRRGDGVITSADTAGQLEELMLWRAKGPLAEWIVADIDDMWHSCSSEASLDCVNGWFEAVKQGRVVVPAHMQYK</sequence>
<dbReference type="PANTHER" id="PTHR43364:SF4">
    <property type="entry name" value="NAD(P)-LINKED OXIDOREDUCTASE SUPERFAMILY PROTEIN"/>
    <property type="match status" value="1"/>
</dbReference>
<dbReference type="InterPro" id="IPR023210">
    <property type="entry name" value="NADP_OxRdtase_dom"/>
</dbReference>
<evidence type="ECO:0000313" key="4">
    <source>
        <dbReference type="Proteomes" id="UP001321749"/>
    </source>
</evidence>
<dbReference type="PANTHER" id="PTHR43364">
    <property type="entry name" value="NADH-SPECIFIC METHYLGLYOXAL REDUCTASE-RELATED"/>
    <property type="match status" value="1"/>
</dbReference>
<dbReference type="EMBL" id="MU864948">
    <property type="protein sequence ID" value="KAK4464496.1"/>
    <property type="molecule type" value="Genomic_DNA"/>
</dbReference>
<organism evidence="3 4">
    <name type="scientific">Cladorrhinum samala</name>
    <dbReference type="NCBI Taxonomy" id="585594"/>
    <lineage>
        <taxon>Eukaryota</taxon>
        <taxon>Fungi</taxon>
        <taxon>Dikarya</taxon>
        <taxon>Ascomycota</taxon>
        <taxon>Pezizomycotina</taxon>
        <taxon>Sordariomycetes</taxon>
        <taxon>Sordariomycetidae</taxon>
        <taxon>Sordariales</taxon>
        <taxon>Podosporaceae</taxon>
        <taxon>Cladorrhinum</taxon>
    </lineage>
</organism>
<accession>A0AAV9HZK6</accession>
<feature type="domain" description="NADP-dependent oxidoreductase" evidence="2">
    <location>
        <begin position="1"/>
        <end position="210"/>
    </location>
</feature>
<gene>
    <name evidence="3" type="ORF">QBC42DRAFT_171260</name>
</gene>
<dbReference type="Pfam" id="PF00248">
    <property type="entry name" value="Aldo_ket_red"/>
    <property type="match status" value="1"/>
</dbReference>
<protein>
    <submittedName>
        <fullName evidence="3">NADP-dependent oxidoreductase domain-containing protein</fullName>
    </submittedName>
</protein>
<reference evidence="3" key="1">
    <citation type="journal article" date="2023" name="Mol. Phylogenet. Evol.">
        <title>Genome-scale phylogeny and comparative genomics of the fungal order Sordariales.</title>
        <authorList>
            <person name="Hensen N."/>
            <person name="Bonometti L."/>
            <person name="Westerberg I."/>
            <person name="Brannstrom I.O."/>
            <person name="Guillou S."/>
            <person name="Cros-Aarteil S."/>
            <person name="Calhoun S."/>
            <person name="Haridas S."/>
            <person name="Kuo A."/>
            <person name="Mondo S."/>
            <person name="Pangilinan J."/>
            <person name="Riley R."/>
            <person name="LaButti K."/>
            <person name="Andreopoulos B."/>
            <person name="Lipzen A."/>
            <person name="Chen C."/>
            <person name="Yan M."/>
            <person name="Daum C."/>
            <person name="Ng V."/>
            <person name="Clum A."/>
            <person name="Steindorff A."/>
            <person name="Ohm R.A."/>
            <person name="Martin F."/>
            <person name="Silar P."/>
            <person name="Natvig D.O."/>
            <person name="Lalanne C."/>
            <person name="Gautier V."/>
            <person name="Ament-Velasquez S.L."/>
            <person name="Kruys A."/>
            <person name="Hutchinson M.I."/>
            <person name="Powell A.J."/>
            <person name="Barry K."/>
            <person name="Miller A.N."/>
            <person name="Grigoriev I.V."/>
            <person name="Debuchy R."/>
            <person name="Gladieux P."/>
            <person name="Hiltunen Thoren M."/>
            <person name="Johannesson H."/>
        </authorList>
    </citation>
    <scope>NUCLEOTIDE SEQUENCE</scope>
    <source>
        <strain evidence="3">PSN324</strain>
    </source>
</reference>